<evidence type="ECO:0000256" key="7">
    <source>
        <dbReference type="SAM" id="MobiDB-lite"/>
    </source>
</evidence>
<dbReference type="OrthoDB" id="205514at2759"/>
<dbReference type="Gene3D" id="1.10.150.110">
    <property type="entry name" value="DNA polymerase beta, N-terminal domain-like"/>
    <property type="match status" value="1"/>
</dbReference>
<dbReference type="FunFam" id="3.30.210.10:FF:000005">
    <property type="entry name" value="DNA polymerase IV"/>
    <property type="match status" value="1"/>
</dbReference>
<feature type="compositionally biased region" description="Basic residues" evidence="7">
    <location>
        <begin position="590"/>
        <end position="599"/>
    </location>
</feature>
<comment type="similarity">
    <text evidence="2">Belongs to the DNA polymerase type-X family.</text>
</comment>
<dbReference type="Pfam" id="PF14791">
    <property type="entry name" value="DNA_pol_B_thumb"/>
    <property type="match status" value="1"/>
</dbReference>
<dbReference type="FunFam" id="1.10.150.20:FF:000010">
    <property type="entry name" value="DNA polymerase lambda"/>
    <property type="match status" value="1"/>
</dbReference>
<dbReference type="InterPro" id="IPR010996">
    <property type="entry name" value="HHH_MUS81"/>
</dbReference>
<feature type="compositionally biased region" description="Low complexity" evidence="7">
    <location>
        <begin position="400"/>
        <end position="412"/>
    </location>
</feature>
<organism evidence="9 10">
    <name type="scientific">Aspergillus heteromorphus CBS 117.55</name>
    <dbReference type="NCBI Taxonomy" id="1448321"/>
    <lineage>
        <taxon>Eukaryota</taxon>
        <taxon>Fungi</taxon>
        <taxon>Dikarya</taxon>
        <taxon>Ascomycota</taxon>
        <taxon>Pezizomycotina</taxon>
        <taxon>Eurotiomycetes</taxon>
        <taxon>Eurotiomycetidae</taxon>
        <taxon>Eurotiales</taxon>
        <taxon>Aspergillaceae</taxon>
        <taxon>Aspergillus</taxon>
        <taxon>Aspergillus subgen. Circumdati</taxon>
    </lineage>
</organism>
<dbReference type="Pfam" id="PF14716">
    <property type="entry name" value="HHH_8"/>
    <property type="match status" value="1"/>
</dbReference>
<evidence type="ECO:0000313" key="9">
    <source>
        <dbReference type="EMBL" id="PWY68595.1"/>
    </source>
</evidence>
<feature type="domain" description="BRCT" evidence="8">
    <location>
        <begin position="155"/>
        <end position="186"/>
    </location>
</feature>
<dbReference type="InterPro" id="IPR043519">
    <property type="entry name" value="NT_sf"/>
</dbReference>
<keyword evidence="10" id="KW-1185">Reference proteome</keyword>
<dbReference type="InterPro" id="IPR001357">
    <property type="entry name" value="BRCT_dom"/>
</dbReference>
<dbReference type="GO" id="GO:0006303">
    <property type="term" value="P:double-strand break repair via nonhomologous end joining"/>
    <property type="evidence" value="ECO:0007669"/>
    <property type="project" value="TreeGrafter"/>
</dbReference>
<keyword evidence="5" id="KW-0479">Metal-binding</keyword>
<dbReference type="Proteomes" id="UP000247233">
    <property type="component" value="Unassembled WGS sequence"/>
</dbReference>
<evidence type="ECO:0000313" key="10">
    <source>
        <dbReference type="Proteomes" id="UP000247233"/>
    </source>
</evidence>
<evidence type="ECO:0000256" key="3">
    <source>
        <dbReference type="ARBA" id="ARBA00022679"/>
    </source>
</evidence>
<feature type="region of interest" description="Disordered" evidence="7">
    <location>
        <begin position="527"/>
        <end position="599"/>
    </location>
</feature>
<dbReference type="InterPro" id="IPR037160">
    <property type="entry name" value="DNA_Pol_thumb_sf"/>
</dbReference>
<dbReference type="GeneID" id="37069143"/>
<evidence type="ECO:0000256" key="5">
    <source>
        <dbReference type="ARBA" id="ARBA00022723"/>
    </source>
</evidence>
<feature type="region of interest" description="Disordered" evidence="7">
    <location>
        <begin position="125"/>
        <end position="154"/>
    </location>
</feature>
<dbReference type="Pfam" id="PF10391">
    <property type="entry name" value="DNA_pol_lambd_f"/>
    <property type="match status" value="1"/>
</dbReference>
<accession>A0A317V3D4</accession>
<dbReference type="InterPro" id="IPR018944">
    <property type="entry name" value="DNA_pol_lambd_fingers_domain"/>
</dbReference>
<dbReference type="PANTHER" id="PTHR11276">
    <property type="entry name" value="DNA POLYMERASE TYPE-X FAMILY MEMBER"/>
    <property type="match status" value="1"/>
</dbReference>
<dbReference type="FunFam" id="1.10.150.110:FF:000005">
    <property type="entry name" value="DNA polymerase POL4"/>
    <property type="match status" value="1"/>
</dbReference>
<dbReference type="InterPro" id="IPR028207">
    <property type="entry name" value="DNA_pol_B_palm_palm"/>
</dbReference>
<reference evidence="9 10" key="1">
    <citation type="submission" date="2016-12" db="EMBL/GenBank/DDBJ databases">
        <title>The genomes of Aspergillus section Nigri reveals drivers in fungal speciation.</title>
        <authorList>
            <consortium name="DOE Joint Genome Institute"/>
            <person name="Vesth T.C."/>
            <person name="Nybo J."/>
            <person name="Theobald S."/>
            <person name="Brandl J."/>
            <person name="Frisvad J.C."/>
            <person name="Nielsen K.F."/>
            <person name="Lyhne E.K."/>
            <person name="Kogle M.E."/>
            <person name="Kuo A."/>
            <person name="Riley R."/>
            <person name="Clum A."/>
            <person name="Nolan M."/>
            <person name="Lipzen A."/>
            <person name="Salamov A."/>
            <person name="Henrissat B."/>
            <person name="Wiebenga A."/>
            <person name="De Vries R.P."/>
            <person name="Grigoriev I.V."/>
            <person name="Mortensen U.H."/>
            <person name="Andersen M.R."/>
            <person name="Baker S.E."/>
        </authorList>
    </citation>
    <scope>NUCLEOTIDE SEQUENCE [LARGE SCALE GENOMIC DNA]</scope>
    <source>
        <strain evidence="9 10">CBS 117.55</strain>
    </source>
</reference>
<evidence type="ECO:0000256" key="4">
    <source>
        <dbReference type="ARBA" id="ARBA00022695"/>
    </source>
</evidence>
<dbReference type="VEuPathDB" id="FungiDB:BO70DRAFT_400225"/>
<dbReference type="GO" id="GO:0046872">
    <property type="term" value="F:metal ion binding"/>
    <property type="evidence" value="ECO:0007669"/>
    <property type="project" value="UniProtKB-KW"/>
</dbReference>
<dbReference type="Gene3D" id="3.30.460.10">
    <property type="entry name" value="Beta Polymerase, domain 2"/>
    <property type="match status" value="1"/>
</dbReference>
<dbReference type="Pfam" id="PF14792">
    <property type="entry name" value="DNA_pol_B_palm"/>
    <property type="match status" value="1"/>
</dbReference>
<protein>
    <submittedName>
        <fullName evidence="9">Terminal deoxynucleotidyl transferase</fullName>
    </submittedName>
</protein>
<dbReference type="PROSITE" id="PS00522">
    <property type="entry name" value="DNA_POLYMERASE_X"/>
    <property type="match status" value="1"/>
</dbReference>
<dbReference type="Gene3D" id="3.30.210.10">
    <property type="entry name" value="DNA polymerase, thumb domain"/>
    <property type="match status" value="1"/>
</dbReference>
<dbReference type="Gene3D" id="1.10.150.20">
    <property type="entry name" value="5' to 3' exonuclease, C-terminal subdomain"/>
    <property type="match status" value="1"/>
</dbReference>
<feature type="compositionally biased region" description="Polar residues" evidence="7">
    <location>
        <begin position="145"/>
        <end position="154"/>
    </location>
</feature>
<comment type="caution">
    <text evidence="9">The sequence shown here is derived from an EMBL/GenBank/DDBJ whole genome shotgun (WGS) entry which is preliminary data.</text>
</comment>
<dbReference type="GO" id="GO:0005634">
    <property type="term" value="C:nucleus"/>
    <property type="evidence" value="ECO:0007669"/>
    <property type="project" value="UniProtKB-SubCell"/>
</dbReference>
<gene>
    <name evidence="9" type="ORF">BO70DRAFT_400225</name>
</gene>
<dbReference type="AlphaFoldDB" id="A0A317V3D4"/>
<keyword evidence="4" id="KW-0548">Nucleotidyltransferase</keyword>
<feature type="region of interest" description="Disordered" evidence="7">
    <location>
        <begin position="400"/>
        <end position="431"/>
    </location>
</feature>
<dbReference type="RefSeq" id="XP_025395305.1">
    <property type="nucleotide sequence ID" value="XM_025546906.1"/>
</dbReference>
<dbReference type="GO" id="GO:0003677">
    <property type="term" value="F:DNA binding"/>
    <property type="evidence" value="ECO:0007669"/>
    <property type="project" value="InterPro"/>
</dbReference>
<feature type="compositionally biased region" description="Basic and acidic residues" evidence="7">
    <location>
        <begin position="531"/>
        <end position="544"/>
    </location>
</feature>
<dbReference type="SUPFAM" id="SSF81585">
    <property type="entry name" value="PsbU/PolX domain-like"/>
    <property type="match status" value="1"/>
</dbReference>
<evidence type="ECO:0000259" key="8">
    <source>
        <dbReference type="PROSITE" id="PS50172"/>
    </source>
</evidence>
<keyword evidence="6" id="KW-0539">Nucleus</keyword>
<dbReference type="EMBL" id="MSFL01000035">
    <property type="protein sequence ID" value="PWY68595.1"/>
    <property type="molecule type" value="Genomic_DNA"/>
</dbReference>
<proteinExistence type="inferred from homology"/>
<dbReference type="InterPro" id="IPR022312">
    <property type="entry name" value="DNA_pol_X"/>
</dbReference>
<dbReference type="InterPro" id="IPR019843">
    <property type="entry name" value="DNA_pol-X_BS"/>
</dbReference>
<sequence length="689" mass="76879">MSEYTAGSPAQDEGEACPDFSSFPPIFVLPTHLSLESLHEIEEDLVKRNARLTYDISEARLVLGKISQEKRAALELRSRGVWTETIPIPIPISGREPPTKRRRVDVPKKPEISAGEAEIIDLSTETEDEEDGMMSRHDPSRHLKTSPTTVSQPPIASSDTISVVKLEWLHQCLKAQELLPIKPYTIYQARHIPPNHLQTTPLTTPSPSTPPTPPTWVTNNTIYACLRSTPLQPPSPNSAFITQLLSIRKIRELTLDEIGVRAYSTSIAAIAAYPYPLRSASEILTLPGCDTKTAHLFHEFLHSPTRTLAAATELTTNSTLRTLASFTNIWGVGPKTAHSFLHTHGWTTLDDLVEHAWTRLSRVQQIGLKYYDEFLTGIPRGEIERIAEVVARHANLVRPYSASPSPSQSQPQALPPTTSPSPSPNTQTKTQPIQCAIVGGYRRGKPLCKDVDLILTHPSDSVTKNLIEDVVASLESEGWITHTLALNMMNSRRDQQTLPYHGGSDAGTREGFDTLDKALVVWQDPDFDDHELDHDESGCGHDRNDESDEAGSGGYDGDDGDNDEKRKKEKAKGKKEEEEEEEEGEEAQHQKRKRNPNPHRRVDIIVSPWRTVGCAVLGWTGDTTFERDLRRYVKKTRGWKFDSSGVRERGTGGKVVDLEGAGQTWEERERLAMEGLGVGWRRPEERCTR</sequence>
<evidence type="ECO:0000256" key="1">
    <source>
        <dbReference type="ARBA" id="ARBA00004123"/>
    </source>
</evidence>
<dbReference type="STRING" id="1448321.A0A317V3D4"/>
<dbReference type="InterPro" id="IPR029398">
    <property type="entry name" value="PolB_thumb"/>
</dbReference>
<evidence type="ECO:0000256" key="6">
    <source>
        <dbReference type="ARBA" id="ARBA00023242"/>
    </source>
</evidence>
<feature type="compositionally biased region" description="Pro residues" evidence="7">
    <location>
        <begin position="413"/>
        <end position="423"/>
    </location>
</feature>
<dbReference type="SUPFAM" id="SSF81301">
    <property type="entry name" value="Nucleotidyltransferase"/>
    <property type="match status" value="1"/>
</dbReference>
<evidence type="ECO:0000256" key="2">
    <source>
        <dbReference type="ARBA" id="ARBA00008323"/>
    </source>
</evidence>
<dbReference type="PANTHER" id="PTHR11276:SF29">
    <property type="entry name" value="DNA POLYMERASE TYPE-X FAMILY PROTEIN POL4"/>
    <property type="match status" value="1"/>
</dbReference>
<dbReference type="InterPro" id="IPR027421">
    <property type="entry name" value="DNA_pol_lamdba_lyase_dom_sf"/>
</dbReference>
<dbReference type="PROSITE" id="PS50172">
    <property type="entry name" value="BRCT"/>
    <property type="match status" value="1"/>
</dbReference>
<dbReference type="InterPro" id="IPR002054">
    <property type="entry name" value="DNA-dir_DNA_pol_X"/>
</dbReference>
<name>A0A317V3D4_9EURO</name>
<dbReference type="GO" id="GO:0003887">
    <property type="term" value="F:DNA-directed DNA polymerase activity"/>
    <property type="evidence" value="ECO:0007669"/>
    <property type="project" value="InterPro"/>
</dbReference>
<keyword evidence="3 9" id="KW-0808">Transferase</keyword>
<dbReference type="SMART" id="SM00483">
    <property type="entry name" value="POLXc"/>
    <property type="match status" value="1"/>
</dbReference>
<dbReference type="SUPFAM" id="SSF47802">
    <property type="entry name" value="DNA polymerase beta, N-terminal domain-like"/>
    <property type="match status" value="1"/>
</dbReference>
<comment type="subcellular location">
    <subcellularLocation>
        <location evidence="1">Nucleus</location>
    </subcellularLocation>
</comment>